<protein>
    <submittedName>
        <fullName evidence="2">Uncharacterized protein</fullName>
    </submittedName>
</protein>
<dbReference type="Proteomes" id="UP001321749">
    <property type="component" value="Unassembled WGS sequence"/>
</dbReference>
<proteinExistence type="predicted"/>
<gene>
    <name evidence="2" type="ORF">QBC42DRAFT_330174</name>
</gene>
<comment type="caution">
    <text evidence="2">The sequence shown here is derived from an EMBL/GenBank/DDBJ whole genome shotgun (WGS) entry which is preliminary data.</text>
</comment>
<sequence>MKTLAILTSLLFGLVPSATAASIPASETVLTITCLYTGAQCAQDESYWFITTGTATWNSFLSKTSGCQPVNATWEISSAKAGYLGNGCTLSFYTDTNCKENGVRSRLDECVTSSTAWKSFAIRDCDATKD</sequence>
<feature type="chain" id="PRO_5043328565" evidence="1">
    <location>
        <begin position="21"/>
        <end position="130"/>
    </location>
</feature>
<keyword evidence="1" id="KW-0732">Signal</keyword>
<reference evidence="2" key="1">
    <citation type="journal article" date="2023" name="Mol. Phylogenet. Evol.">
        <title>Genome-scale phylogeny and comparative genomics of the fungal order Sordariales.</title>
        <authorList>
            <person name="Hensen N."/>
            <person name="Bonometti L."/>
            <person name="Westerberg I."/>
            <person name="Brannstrom I.O."/>
            <person name="Guillou S."/>
            <person name="Cros-Aarteil S."/>
            <person name="Calhoun S."/>
            <person name="Haridas S."/>
            <person name="Kuo A."/>
            <person name="Mondo S."/>
            <person name="Pangilinan J."/>
            <person name="Riley R."/>
            <person name="LaButti K."/>
            <person name="Andreopoulos B."/>
            <person name="Lipzen A."/>
            <person name="Chen C."/>
            <person name="Yan M."/>
            <person name="Daum C."/>
            <person name="Ng V."/>
            <person name="Clum A."/>
            <person name="Steindorff A."/>
            <person name="Ohm R.A."/>
            <person name="Martin F."/>
            <person name="Silar P."/>
            <person name="Natvig D.O."/>
            <person name="Lalanne C."/>
            <person name="Gautier V."/>
            <person name="Ament-Velasquez S.L."/>
            <person name="Kruys A."/>
            <person name="Hutchinson M.I."/>
            <person name="Powell A.J."/>
            <person name="Barry K."/>
            <person name="Miller A.N."/>
            <person name="Grigoriev I.V."/>
            <person name="Debuchy R."/>
            <person name="Gladieux P."/>
            <person name="Hiltunen Thoren M."/>
            <person name="Johannesson H."/>
        </authorList>
    </citation>
    <scope>NUCLEOTIDE SEQUENCE</scope>
    <source>
        <strain evidence="2">PSN324</strain>
    </source>
</reference>
<dbReference type="EMBL" id="MU864993">
    <property type="protein sequence ID" value="KAK4461335.1"/>
    <property type="molecule type" value="Genomic_DNA"/>
</dbReference>
<evidence type="ECO:0000313" key="3">
    <source>
        <dbReference type="Proteomes" id="UP001321749"/>
    </source>
</evidence>
<dbReference type="AlphaFoldDB" id="A0AAV9HKS6"/>
<feature type="signal peptide" evidence="1">
    <location>
        <begin position="1"/>
        <end position="20"/>
    </location>
</feature>
<organism evidence="2 3">
    <name type="scientific">Cladorrhinum samala</name>
    <dbReference type="NCBI Taxonomy" id="585594"/>
    <lineage>
        <taxon>Eukaryota</taxon>
        <taxon>Fungi</taxon>
        <taxon>Dikarya</taxon>
        <taxon>Ascomycota</taxon>
        <taxon>Pezizomycotina</taxon>
        <taxon>Sordariomycetes</taxon>
        <taxon>Sordariomycetidae</taxon>
        <taxon>Sordariales</taxon>
        <taxon>Podosporaceae</taxon>
        <taxon>Cladorrhinum</taxon>
    </lineage>
</organism>
<keyword evidence="3" id="KW-1185">Reference proteome</keyword>
<name>A0AAV9HKS6_9PEZI</name>
<reference evidence="2" key="2">
    <citation type="submission" date="2023-06" db="EMBL/GenBank/DDBJ databases">
        <authorList>
            <consortium name="Lawrence Berkeley National Laboratory"/>
            <person name="Mondo S.J."/>
            <person name="Hensen N."/>
            <person name="Bonometti L."/>
            <person name="Westerberg I."/>
            <person name="Brannstrom I.O."/>
            <person name="Guillou S."/>
            <person name="Cros-Aarteil S."/>
            <person name="Calhoun S."/>
            <person name="Haridas S."/>
            <person name="Kuo A."/>
            <person name="Pangilinan J."/>
            <person name="Riley R."/>
            <person name="Labutti K."/>
            <person name="Andreopoulos B."/>
            <person name="Lipzen A."/>
            <person name="Chen C."/>
            <person name="Yanf M."/>
            <person name="Daum C."/>
            <person name="Ng V."/>
            <person name="Clum A."/>
            <person name="Steindorff A."/>
            <person name="Ohm R."/>
            <person name="Martin F."/>
            <person name="Silar P."/>
            <person name="Natvig D."/>
            <person name="Lalanne C."/>
            <person name="Gautier V."/>
            <person name="Ament-Velasquez S.L."/>
            <person name="Kruys A."/>
            <person name="Hutchinson M.I."/>
            <person name="Powell A.J."/>
            <person name="Barry K."/>
            <person name="Miller A.N."/>
            <person name="Grigoriev I.V."/>
            <person name="Debuchy R."/>
            <person name="Gladieux P."/>
            <person name="Thoren M.H."/>
            <person name="Johannesson H."/>
        </authorList>
    </citation>
    <scope>NUCLEOTIDE SEQUENCE</scope>
    <source>
        <strain evidence="2">PSN324</strain>
    </source>
</reference>
<evidence type="ECO:0000256" key="1">
    <source>
        <dbReference type="SAM" id="SignalP"/>
    </source>
</evidence>
<accession>A0AAV9HKS6</accession>
<evidence type="ECO:0000313" key="2">
    <source>
        <dbReference type="EMBL" id="KAK4461335.1"/>
    </source>
</evidence>